<accession>E6U3S5</accession>
<evidence type="ECO:0000313" key="2">
    <source>
        <dbReference type="Proteomes" id="UP000001551"/>
    </source>
</evidence>
<dbReference type="AlphaFoldDB" id="E6U3S5"/>
<proteinExistence type="predicted"/>
<name>E6U3S5_ETHHY</name>
<dbReference type="eggNOG" id="ENOG502Z93T">
    <property type="taxonomic scope" value="Bacteria"/>
</dbReference>
<keyword evidence="2" id="KW-1185">Reference proteome</keyword>
<dbReference type="EMBL" id="CP002400">
    <property type="protein sequence ID" value="ADU26492.1"/>
    <property type="molecule type" value="Genomic_DNA"/>
</dbReference>
<evidence type="ECO:0000313" key="1">
    <source>
        <dbReference type="EMBL" id="ADU26492.1"/>
    </source>
</evidence>
<sequence length="334" mass="39674">MIYEFSSKETDFALAFALCLDRQKMKEHILIGPEGAVYNRLSRGGGDVYCDLTRPLGELLIGFPHDAESLWSHNAEILKESYQKIFSRWGYAQPAKDCLQRQYAQNDPVRQYLAIQTWREYLKCYFQDHSADKLAHQTNLLYRPLYSYDERQIWDEPVDRLHSRISLRAESSIQLWYPNRKTRLECALTTYSLQPIILYYLQRLHDWKLHIQECKVCGKFFLAKSRRYALCSPKCRTAQATENKRQFDQRAKDMPFEQAYESAYAYWYNRIKRLRKQNADHPERIAALEEAFSNFKAESVHRKDAVKKDQITSQGFIAWLLEQRNVIDRLIEEL</sequence>
<gene>
    <name evidence="1" type="ordered locus">Ethha_0933</name>
</gene>
<protein>
    <submittedName>
        <fullName evidence="1">Uncharacterized protein</fullName>
    </submittedName>
</protein>
<dbReference type="KEGG" id="eha:Ethha_0933"/>
<dbReference type="Proteomes" id="UP000001551">
    <property type="component" value="Chromosome"/>
</dbReference>
<organism evidence="1 2">
    <name type="scientific">Ethanoligenens harbinense (strain DSM 18485 / JCM 12961 / CGMCC 1.5033 / YUAN-3)</name>
    <dbReference type="NCBI Taxonomy" id="663278"/>
    <lineage>
        <taxon>Bacteria</taxon>
        <taxon>Bacillati</taxon>
        <taxon>Bacillota</taxon>
        <taxon>Clostridia</taxon>
        <taxon>Eubacteriales</taxon>
        <taxon>Oscillospiraceae</taxon>
        <taxon>Ethanoligenens</taxon>
    </lineage>
</organism>
<reference evidence="1 2" key="1">
    <citation type="submission" date="2010-12" db="EMBL/GenBank/DDBJ databases">
        <title>Complete sequence of Ethanoligenens harbinense YUAN-3.</title>
        <authorList>
            <person name="Lucas S."/>
            <person name="Copeland A."/>
            <person name="Lapidus A."/>
            <person name="Cheng J.-F."/>
            <person name="Bruce D."/>
            <person name="Goodwin L."/>
            <person name="Pitluck S."/>
            <person name="Chertkov O."/>
            <person name="Misra M."/>
            <person name="Detter J.C."/>
            <person name="Han C."/>
            <person name="Tapia R."/>
            <person name="Land M."/>
            <person name="Hauser L."/>
            <person name="Jeffries C."/>
            <person name="Kyrpides N."/>
            <person name="Ivanova N."/>
            <person name="Mikhailova N."/>
            <person name="Wang A."/>
            <person name="Mouttaki H."/>
            <person name="He Z."/>
            <person name="Zhou J."/>
            <person name="Hemme C.L."/>
            <person name="Woyke T."/>
        </authorList>
    </citation>
    <scope>NUCLEOTIDE SEQUENCE [LARGE SCALE GENOMIC DNA]</scope>
    <source>
        <strain evidence="2">DSM 18485 / JCM 12961 / CGMCC 1.5033 / YUAN-3</strain>
    </source>
</reference>
<dbReference type="STRING" id="663278.Ethha_0933"/>
<dbReference type="RefSeq" id="WP_013484856.1">
    <property type="nucleotide sequence ID" value="NC_014828.1"/>
</dbReference>
<dbReference type="HOGENOM" id="CLU_801194_0_0_9"/>